<accession>A0A3N0GNJ8</accession>
<evidence type="ECO:0000313" key="2">
    <source>
        <dbReference type="EMBL" id="RNM13951.1"/>
    </source>
</evidence>
<feature type="transmembrane region" description="Helical" evidence="1">
    <location>
        <begin position="66"/>
        <end position="88"/>
    </location>
</feature>
<evidence type="ECO:0000313" key="3">
    <source>
        <dbReference type="Proteomes" id="UP000279994"/>
    </source>
</evidence>
<feature type="transmembrane region" description="Helical" evidence="1">
    <location>
        <begin position="32"/>
        <end position="54"/>
    </location>
</feature>
<feature type="transmembrane region" description="Helical" evidence="1">
    <location>
        <begin position="300"/>
        <end position="324"/>
    </location>
</feature>
<feature type="transmembrane region" description="Helical" evidence="1">
    <location>
        <begin position="95"/>
        <end position="117"/>
    </location>
</feature>
<gene>
    <name evidence="2" type="ORF">EFL26_13450</name>
</gene>
<evidence type="ECO:0000256" key="1">
    <source>
        <dbReference type="SAM" id="Phobius"/>
    </source>
</evidence>
<keyword evidence="1" id="KW-0812">Transmembrane</keyword>
<protein>
    <recommendedName>
        <fullName evidence="4">DUF3995 domain-containing protein</fullName>
    </recommendedName>
</protein>
<feature type="transmembrane region" description="Helical" evidence="1">
    <location>
        <begin position="258"/>
        <end position="280"/>
    </location>
</feature>
<organism evidence="2 3">
    <name type="scientific">Nocardioides pocheonensis</name>
    <dbReference type="NCBI Taxonomy" id="661485"/>
    <lineage>
        <taxon>Bacteria</taxon>
        <taxon>Bacillati</taxon>
        <taxon>Actinomycetota</taxon>
        <taxon>Actinomycetes</taxon>
        <taxon>Propionibacteriales</taxon>
        <taxon>Nocardioidaceae</taxon>
        <taxon>Nocardioides</taxon>
    </lineage>
</organism>
<dbReference type="AlphaFoldDB" id="A0A3N0GNJ8"/>
<sequence length="337" mass="35694">MRVSVMTQVVPDRLVPERLLLGQMRLPGWRRWALPAALAWALCYGSLRAVWALTGAPSPPPVDSDLIGFTGWWAVGLCAAAAVVVVALERSGWSLALALAAWAVAIALAVASGVVLLDVVGLLLPGVGVKVSLAAFASRVACLSGAALVGTNVLSYQRHWHDACLVCGSTPGTVRLTRPPRWAWVAVWAAVAGCVVRLLAQLAVGFGSELLEGGAPALMFEVGFLLAGTVLPLALVCRWGRVFPGWLPVLAGRRVARWWVLAPAASLGVGMTAYFGISIVKLAGQTLTGTWDQGFDGYPLWFFWLAVPAYLTWGLGLGVAAFAYQRITRPVCNVCGR</sequence>
<reference evidence="2 3" key="1">
    <citation type="submission" date="2018-11" db="EMBL/GenBank/DDBJ databases">
        <authorList>
            <person name="Li F."/>
        </authorList>
    </citation>
    <scope>NUCLEOTIDE SEQUENCE [LARGE SCALE GENOMIC DNA]</scope>
    <source>
        <strain evidence="2 3">Gsoil 818</strain>
    </source>
</reference>
<feature type="transmembrane region" description="Helical" evidence="1">
    <location>
        <begin position="129"/>
        <end position="149"/>
    </location>
</feature>
<proteinExistence type="predicted"/>
<keyword evidence="1" id="KW-0472">Membrane</keyword>
<evidence type="ECO:0008006" key="4">
    <source>
        <dbReference type="Google" id="ProtNLM"/>
    </source>
</evidence>
<keyword evidence="1" id="KW-1133">Transmembrane helix</keyword>
<feature type="transmembrane region" description="Helical" evidence="1">
    <location>
        <begin position="182"/>
        <end position="206"/>
    </location>
</feature>
<feature type="transmembrane region" description="Helical" evidence="1">
    <location>
        <begin position="218"/>
        <end position="237"/>
    </location>
</feature>
<name>A0A3N0GNJ8_9ACTN</name>
<comment type="caution">
    <text evidence="2">The sequence shown here is derived from an EMBL/GenBank/DDBJ whole genome shotgun (WGS) entry which is preliminary data.</text>
</comment>
<dbReference type="EMBL" id="RJSF01000040">
    <property type="protein sequence ID" value="RNM13951.1"/>
    <property type="molecule type" value="Genomic_DNA"/>
</dbReference>
<dbReference type="Proteomes" id="UP000279994">
    <property type="component" value="Unassembled WGS sequence"/>
</dbReference>
<keyword evidence="3" id="KW-1185">Reference proteome</keyword>